<reference evidence="1" key="1">
    <citation type="submission" date="2016-04" db="EMBL/GenBank/DDBJ databases">
        <authorList>
            <person name="Evans L.H."/>
            <person name="Alamgir A."/>
            <person name="Owens N."/>
            <person name="Weber N.D."/>
            <person name="Virtaneva K."/>
            <person name="Barbian K."/>
            <person name="Babar A."/>
            <person name="Rosenke K."/>
        </authorList>
    </citation>
    <scope>NUCLEOTIDE SEQUENCE</scope>
    <source>
        <strain evidence="1">Nono1</strain>
    </source>
</reference>
<gene>
    <name evidence="1" type="ORF">BN4615_P3704</name>
</gene>
<dbReference type="EMBL" id="LT559118">
    <property type="protein sequence ID" value="SBO94188.1"/>
    <property type="molecule type" value="Genomic_DNA"/>
</dbReference>
<name>A0A1M4E643_9ACTN</name>
<evidence type="ECO:0000313" key="1">
    <source>
        <dbReference type="EMBL" id="SBO94188.1"/>
    </source>
</evidence>
<proteinExistence type="predicted"/>
<accession>A0A1M4E643</accession>
<dbReference type="AlphaFoldDB" id="A0A1M4E643"/>
<organism evidence="1">
    <name type="scientific">Nonomuraea gerenzanensis</name>
    <dbReference type="NCBI Taxonomy" id="93944"/>
    <lineage>
        <taxon>Bacteria</taxon>
        <taxon>Bacillati</taxon>
        <taxon>Actinomycetota</taxon>
        <taxon>Actinomycetes</taxon>
        <taxon>Streptosporangiales</taxon>
        <taxon>Streptosporangiaceae</taxon>
        <taxon>Nonomuraea</taxon>
    </lineage>
</organism>
<sequence length="54" mass="6055">MYHSMTTLRRRLLTSVHRRGLTPLFSLQARPRGEVRFDLSAWLIIGAPGSFGGA</sequence>
<protein>
    <submittedName>
        <fullName evidence="1">Uncharacterized protein</fullName>
    </submittedName>
</protein>